<feature type="region of interest" description="Disordered" evidence="1">
    <location>
        <begin position="29"/>
        <end position="195"/>
    </location>
</feature>
<proteinExistence type="predicted"/>
<feature type="compositionally biased region" description="Polar residues" evidence="1">
    <location>
        <begin position="70"/>
        <end position="82"/>
    </location>
</feature>
<organism evidence="3 4">
    <name type="scientific">Trypanosoma cruzi marinkellei</name>
    <dbReference type="NCBI Taxonomy" id="85056"/>
    <lineage>
        <taxon>Eukaryota</taxon>
        <taxon>Discoba</taxon>
        <taxon>Euglenozoa</taxon>
        <taxon>Kinetoplastea</taxon>
        <taxon>Metakinetoplastina</taxon>
        <taxon>Trypanosomatida</taxon>
        <taxon>Trypanosomatidae</taxon>
        <taxon>Trypanosoma</taxon>
        <taxon>Schizotrypanum</taxon>
    </lineage>
</organism>
<accession>K2NRR7</accession>
<evidence type="ECO:0000313" key="3">
    <source>
        <dbReference type="EMBL" id="EKF37641.1"/>
    </source>
</evidence>
<dbReference type="AlphaFoldDB" id="K2NRR7"/>
<dbReference type="Pfam" id="PF01456">
    <property type="entry name" value="Mucin"/>
    <property type="match status" value="1"/>
</dbReference>
<reference evidence="3 4" key="1">
    <citation type="journal article" date="2012" name="BMC Genomics">
        <title>Comparative genomic analysis of human infective Trypanosoma cruzi lineages with the bat-restricted subspecies T. cruzi marinkellei.</title>
        <authorList>
            <person name="Franzen O."/>
            <person name="Talavera-Lopez C."/>
            <person name="Ochaya S."/>
            <person name="Butler C.E."/>
            <person name="Messenger L.A."/>
            <person name="Lewis M.D."/>
            <person name="Llewellyn M.S."/>
            <person name="Marinkelle C.J."/>
            <person name="Tyler K.M."/>
            <person name="Miles M.A."/>
            <person name="Andersson B."/>
        </authorList>
    </citation>
    <scope>NUCLEOTIDE SEQUENCE [LARGE SCALE GENOMIC DNA]</scope>
    <source>
        <strain evidence="3 4">B7</strain>
    </source>
</reference>
<keyword evidence="4" id="KW-1185">Reference proteome</keyword>
<evidence type="ECO:0000256" key="2">
    <source>
        <dbReference type="SAM" id="SignalP"/>
    </source>
</evidence>
<comment type="caution">
    <text evidence="3">The sequence shown here is derived from an EMBL/GenBank/DDBJ whole genome shotgun (WGS) entry which is preliminary data.</text>
</comment>
<feature type="chain" id="PRO_5003862344" evidence="2">
    <location>
        <begin position="25"/>
        <end position="256"/>
    </location>
</feature>
<evidence type="ECO:0000313" key="4">
    <source>
        <dbReference type="Proteomes" id="UP000007350"/>
    </source>
</evidence>
<feature type="compositionally biased region" description="Low complexity" evidence="1">
    <location>
        <begin position="44"/>
        <end position="55"/>
    </location>
</feature>
<dbReference type="Proteomes" id="UP000007350">
    <property type="component" value="Unassembled WGS sequence"/>
</dbReference>
<keyword evidence="2" id="KW-0732">Signal</keyword>
<name>K2NRR7_TRYCR</name>
<feature type="compositionally biased region" description="Polar residues" evidence="1">
    <location>
        <begin position="29"/>
        <end position="43"/>
    </location>
</feature>
<feature type="compositionally biased region" description="Basic residues" evidence="1">
    <location>
        <begin position="173"/>
        <end position="195"/>
    </location>
</feature>
<feature type="signal peptide" evidence="2">
    <location>
        <begin position="1"/>
        <end position="24"/>
    </location>
</feature>
<feature type="compositionally biased region" description="Low complexity" evidence="1">
    <location>
        <begin position="157"/>
        <end position="170"/>
    </location>
</feature>
<sequence length="256" mass="27560">MMMTCRLLCALLVLALCCCPSVCSTESEQAPQLDSGLTRTQPEGTGVPGLLTGTLDSSGDVTPESKDPTETVQQQANITGTDVTGAPGASSTVLTGSEKETSEGSSGSGPATPEKPKTESQDPNTEQQNGDTGTRETQSGNIAATDQTAQNGDDSTETSAVNTTNTTTQPPRRPLRQRHQVLRLQRRQPRRPPAHRHVFPKWTAASAAPRGCVPRCCSPYPRWRTPLWAEELCMRAVRVSTQPRGLVPHLFFHNNE</sequence>
<gene>
    <name evidence="3" type="ORF">MOQ_002164</name>
</gene>
<dbReference type="InterPro" id="IPR000458">
    <property type="entry name" value="Tryp_mucin"/>
</dbReference>
<feature type="compositionally biased region" description="Polar residues" evidence="1">
    <location>
        <begin position="121"/>
        <end position="153"/>
    </location>
</feature>
<evidence type="ECO:0000256" key="1">
    <source>
        <dbReference type="SAM" id="MobiDB-lite"/>
    </source>
</evidence>
<dbReference type="OrthoDB" id="10646550at2759"/>
<dbReference type="EMBL" id="AHKC01008629">
    <property type="protein sequence ID" value="EKF37641.1"/>
    <property type="molecule type" value="Genomic_DNA"/>
</dbReference>
<protein>
    <submittedName>
        <fullName evidence="3">Mucin TcMUCII, putative</fullName>
    </submittedName>
</protein>